<organism evidence="2">
    <name type="scientific">Solanum chilense</name>
    <name type="common">Tomato</name>
    <name type="synonym">Lycopersicon chilense</name>
    <dbReference type="NCBI Taxonomy" id="4083"/>
    <lineage>
        <taxon>Eukaryota</taxon>
        <taxon>Viridiplantae</taxon>
        <taxon>Streptophyta</taxon>
        <taxon>Embryophyta</taxon>
        <taxon>Tracheophyta</taxon>
        <taxon>Spermatophyta</taxon>
        <taxon>Magnoliopsida</taxon>
        <taxon>eudicotyledons</taxon>
        <taxon>Gunneridae</taxon>
        <taxon>Pentapetalae</taxon>
        <taxon>asterids</taxon>
        <taxon>lamiids</taxon>
        <taxon>Solanales</taxon>
        <taxon>Solanaceae</taxon>
        <taxon>Solanoideae</taxon>
        <taxon>Solaneae</taxon>
        <taxon>Solanum</taxon>
        <taxon>Solanum subgen. Lycopersicon</taxon>
    </lineage>
</organism>
<reference evidence="2" key="1">
    <citation type="submission" date="2019-05" db="EMBL/GenBank/DDBJ databases">
        <title>The de novo reference genome and transcriptome assemblies of the wild tomato species Solanum chilense.</title>
        <authorList>
            <person name="Stam R."/>
            <person name="Nosenko T."/>
            <person name="Hoerger A.C."/>
            <person name="Stephan W."/>
            <person name="Seidel M.A."/>
            <person name="Kuhn J.M.M."/>
            <person name="Haberer G."/>
            <person name="Tellier A."/>
        </authorList>
    </citation>
    <scope>NUCLEOTIDE SEQUENCE</scope>
    <source>
        <tissue evidence="2">Mature leaves</tissue>
    </source>
</reference>
<proteinExistence type="predicted"/>
<feature type="compositionally biased region" description="Acidic residues" evidence="1">
    <location>
        <begin position="113"/>
        <end position="126"/>
    </location>
</feature>
<evidence type="ECO:0000313" key="2">
    <source>
        <dbReference type="EMBL" id="TMX03111.1"/>
    </source>
</evidence>
<comment type="caution">
    <text evidence="2">The sequence shown here is derived from an EMBL/GenBank/DDBJ whole genome shotgun (WGS) entry which is preliminary data.</text>
</comment>
<feature type="region of interest" description="Disordered" evidence="1">
    <location>
        <begin position="106"/>
        <end position="126"/>
    </location>
</feature>
<protein>
    <submittedName>
        <fullName evidence="2">Uncharacterized protein</fullName>
    </submittedName>
</protein>
<evidence type="ECO:0000256" key="1">
    <source>
        <dbReference type="SAM" id="MobiDB-lite"/>
    </source>
</evidence>
<dbReference type="AlphaFoldDB" id="A0A6N2CC13"/>
<accession>A0A6N2CC13</accession>
<gene>
    <name evidence="2" type="ORF">EJD97_018162</name>
</gene>
<name>A0A6N2CC13_SOLCI</name>
<dbReference type="EMBL" id="RXGB01000490">
    <property type="protein sequence ID" value="TMX03111.1"/>
    <property type="molecule type" value="Genomic_DNA"/>
</dbReference>
<sequence>MNTRRTYARTLDEDITNAGVPPRGNQVHLLKEVANNDQVPINPPPLTDGDIKVAFLQMAQVITTQTQAVTTQAQSMTAQANQEVVPRGNQHVGTMAYYLRDLSRISPPTFYGSEDEEDPQELIDET</sequence>